<evidence type="ECO:0000313" key="4">
    <source>
        <dbReference type="EMBL" id="MCL7025283.1"/>
    </source>
</evidence>
<dbReference type="Gene3D" id="3.40.50.2000">
    <property type="entry name" value="Glycogen Phosphorylase B"/>
    <property type="match status" value="2"/>
</dbReference>
<comment type="similarity">
    <text evidence="1">Belongs to the UDP-glycosyltransferase family.</text>
</comment>
<evidence type="ECO:0000256" key="1">
    <source>
        <dbReference type="ARBA" id="ARBA00009995"/>
    </source>
</evidence>
<sequence>MSSSEADRQIHAFFFPFTAHGHMIPIIDMAKVFAARGVKATLLLTPHNASIFTKSIDQERSLFGLDVHIQILGSVLFGEAGLPEDIRSPDMLPNHFLAIKSLQQPLEQLLEKHRPDFIVADTFLTFATEAASKYGIPRFVFHIAGFFSQCVEETLVSHKPQEGITSDTETFVVPDLPDHIEMTRLQLSDLHRNNDAFAIEVWADVRESEKKSYGVLVNSFYELEPAYAMHYKNVLCKRAWSIGPVSLANKNNMDKAAQRGKKTSFDDHFVVNWLDSKEPRSVLYICFGSFYSRFSKAQWHEIALGLEDSETSFIWVIRKIKQEEEESYLPEGFEDRITANKKGLLIKEWAPQVLILDHPAVGRFMTHCGGNSLLEGVTAGVPMVTWPMSADMFYNEKFITTVLKIGIQVGVEKWNSWLTESIDVLVKKEKIANVVSRLMGDGEEATNMRTKAKELSYMAKEAVEKGGSSYENMTALIEEFKMFKKPSTMEN</sequence>
<dbReference type="Proteomes" id="UP001177140">
    <property type="component" value="Unassembled WGS sequence"/>
</dbReference>
<dbReference type="PANTHER" id="PTHR48047:SF45">
    <property type="entry name" value="SCOPOLETIN GLUCOSYLTRANSFERASE-LIKE"/>
    <property type="match status" value="1"/>
</dbReference>
<dbReference type="CDD" id="cd03784">
    <property type="entry name" value="GT1_Gtf-like"/>
    <property type="match status" value="1"/>
</dbReference>
<dbReference type="InterPro" id="IPR002213">
    <property type="entry name" value="UDP_glucos_trans"/>
</dbReference>
<dbReference type="EMBL" id="JAJJMA010043610">
    <property type="protein sequence ID" value="MCL7025283.1"/>
    <property type="molecule type" value="Genomic_DNA"/>
</dbReference>
<name>A0AA41S053_PAPNU</name>
<keyword evidence="2" id="KW-0328">Glycosyltransferase</keyword>
<keyword evidence="3" id="KW-0808">Transferase</keyword>
<proteinExistence type="inferred from homology"/>
<dbReference type="GO" id="GO:0035251">
    <property type="term" value="F:UDP-glucosyltransferase activity"/>
    <property type="evidence" value="ECO:0007669"/>
    <property type="project" value="TreeGrafter"/>
</dbReference>
<dbReference type="AlphaFoldDB" id="A0AA41S053"/>
<reference evidence="4" key="1">
    <citation type="submission" date="2022-03" db="EMBL/GenBank/DDBJ databases">
        <title>A functionally conserved STORR gene fusion in Papaver species that diverged 16.8 million years ago.</title>
        <authorList>
            <person name="Catania T."/>
        </authorList>
    </citation>
    <scope>NUCLEOTIDE SEQUENCE</scope>
    <source>
        <strain evidence="4">S-191538</strain>
    </source>
</reference>
<dbReference type="PANTHER" id="PTHR48047">
    <property type="entry name" value="GLYCOSYLTRANSFERASE"/>
    <property type="match status" value="1"/>
</dbReference>
<accession>A0AA41S053</accession>
<evidence type="ECO:0000313" key="5">
    <source>
        <dbReference type="Proteomes" id="UP001177140"/>
    </source>
</evidence>
<evidence type="ECO:0008006" key="6">
    <source>
        <dbReference type="Google" id="ProtNLM"/>
    </source>
</evidence>
<dbReference type="Pfam" id="PF00201">
    <property type="entry name" value="UDPGT"/>
    <property type="match status" value="1"/>
</dbReference>
<evidence type="ECO:0000256" key="2">
    <source>
        <dbReference type="ARBA" id="ARBA00022676"/>
    </source>
</evidence>
<organism evidence="4 5">
    <name type="scientific">Papaver nudicaule</name>
    <name type="common">Iceland poppy</name>
    <dbReference type="NCBI Taxonomy" id="74823"/>
    <lineage>
        <taxon>Eukaryota</taxon>
        <taxon>Viridiplantae</taxon>
        <taxon>Streptophyta</taxon>
        <taxon>Embryophyta</taxon>
        <taxon>Tracheophyta</taxon>
        <taxon>Spermatophyta</taxon>
        <taxon>Magnoliopsida</taxon>
        <taxon>Ranunculales</taxon>
        <taxon>Papaveraceae</taxon>
        <taxon>Papaveroideae</taxon>
        <taxon>Papaver</taxon>
    </lineage>
</organism>
<dbReference type="SUPFAM" id="SSF53756">
    <property type="entry name" value="UDP-Glycosyltransferase/glycogen phosphorylase"/>
    <property type="match status" value="1"/>
</dbReference>
<comment type="caution">
    <text evidence="4">The sequence shown here is derived from an EMBL/GenBank/DDBJ whole genome shotgun (WGS) entry which is preliminary data.</text>
</comment>
<gene>
    <name evidence="4" type="ORF">MKW94_005549</name>
</gene>
<dbReference type="FunFam" id="3.40.50.2000:FF:000047">
    <property type="entry name" value="Glycosyltransferase"/>
    <property type="match status" value="1"/>
</dbReference>
<protein>
    <recommendedName>
        <fullName evidence="6">Glycosyltransferase</fullName>
    </recommendedName>
</protein>
<evidence type="ECO:0000256" key="3">
    <source>
        <dbReference type="ARBA" id="ARBA00022679"/>
    </source>
</evidence>
<keyword evidence="5" id="KW-1185">Reference proteome</keyword>